<keyword evidence="2" id="KW-0472">Membrane</keyword>
<dbReference type="InterPro" id="IPR038440">
    <property type="entry name" value="FimV_C_sf"/>
</dbReference>
<feature type="transmembrane region" description="Helical" evidence="2">
    <location>
        <begin position="6"/>
        <end position="23"/>
    </location>
</feature>
<evidence type="ECO:0000256" key="1">
    <source>
        <dbReference type="SAM" id="MobiDB-lite"/>
    </source>
</evidence>
<comment type="caution">
    <text evidence="3">The sequence shown here is derived from an EMBL/GenBank/DDBJ whole genome shotgun (WGS) entry which is preliminary data.</text>
</comment>
<sequence length="156" mass="16858">MLDNFIGLSLLLVSVGGIFFLWMQKLRPATPAEIEAAELNEHPHKQPLELSSPLAYVSSEDAYQDSEQGVVIESSSGGSNEDPATSNESEVQNLGDTGQVVAEEDAVAETHLGLAQQFFDLGDFEGAMDFTLLVLENAGASQDQRSRAKSIRTLCR</sequence>
<dbReference type="Gene3D" id="1.20.58.2200">
    <property type="match status" value="1"/>
</dbReference>
<evidence type="ECO:0000313" key="3">
    <source>
        <dbReference type="EMBL" id="KKN96066.1"/>
    </source>
</evidence>
<organism evidence="3">
    <name type="scientific">marine sediment metagenome</name>
    <dbReference type="NCBI Taxonomy" id="412755"/>
    <lineage>
        <taxon>unclassified sequences</taxon>
        <taxon>metagenomes</taxon>
        <taxon>ecological metagenomes</taxon>
    </lineage>
</organism>
<name>A0A0F9XAL1_9ZZZZ</name>
<reference evidence="3" key="1">
    <citation type="journal article" date="2015" name="Nature">
        <title>Complex archaea that bridge the gap between prokaryotes and eukaryotes.</title>
        <authorList>
            <person name="Spang A."/>
            <person name="Saw J.H."/>
            <person name="Jorgensen S.L."/>
            <person name="Zaremba-Niedzwiedzka K."/>
            <person name="Martijn J."/>
            <person name="Lind A.E."/>
            <person name="van Eijk R."/>
            <person name="Schleper C."/>
            <person name="Guy L."/>
            <person name="Ettema T.J."/>
        </authorList>
    </citation>
    <scope>NUCLEOTIDE SEQUENCE</scope>
</reference>
<feature type="compositionally biased region" description="Polar residues" evidence="1">
    <location>
        <begin position="73"/>
        <end position="96"/>
    </location>
</feature>
<keyword evidence="2" id="KW-0812">Transmembrane</keyword>
<proteinExistence type="predicted"/>
<evidence type="ECO:0000256" key="2">
    <source>
        <dbReference type="SAM" id="Phobius"/>
    </source>
</evidence>
<feature type="region of interest" description="Disordered" evidence="1">
    <location>
        <begin position="62"/>
        <end position="99"/>
    </location>
</feature>
<dbReference type="AlphaFoldDB" id="A0A0F9XAL1"/>
<dbReference type="EMBL" id="LAZR01000066">
    <property type="protein sequence ID" value="KKN96066.1"/>
    <property type="molecule type" value="Genomic_DNA"/>
</dbReference>
<accession>A0A0F9XAL1</accession>
<keyword evidence="2" id="KW-1133">Transmembrane helix</keyword>
<protein>
    <submittedName>
        <fullName evidence="3">Uncharacterized protein</fullName>
    </submittedName>
</protein>
<gene>
    <name evidence="3" type="ORF">LCGC14_0169950</name>
</gene>